<evidence type="ECO:0000256" key="1">
    <source>
        <dbReference type="SAM" id="MobiDB-lite"/>
    </source>
</evidence>
<protein>
    <submittedName>
        <fullName evidence="2">Uncharacterized protein</fullName>
    </submittedName>
</protein>
<proteinExistence type="predicted"/>
<evidence type="ECO:0000313" key="3">
    <source>
        <dbReference type="Proteomes" id="UP000424673"/>
    </source>
</evidence>
<feature type="region of interest" description="Disordered" evidence="1">
    <location>
        <begin position="1"/>
        <end position="33"/>
    </location>
</feature>
<reference evidence="3" key="1">
    <citation type="submission" date="2019-09" db="EMBL/GenBank/DDBJ databases">
        <title>Isolation and complete genome sequencing of Methylocystis species.</title>
        <authorList>
            <person name="Rumah B.L."/>
            <person name="Stead C.E."/>
            <person name="Stevens B.C."/>
            <person name="Minton N.P."/>
            <person name="Grosse-Honebrink A."/>
            <person name="Zhang Y."/>
        </authorList>
    </citation>
    <scope>NUCLEOTIDE SEQUENCE [LARGE SCALE GENOMIC DNA]</scope>
    <source>
        <strain evidence="3">BRCS1</strain>
    </source>
</reference>
<reference evidence="2 3" key="2">
    <citation type="journal article" date="2021" name="AMB Express">
        <title>Isolation and characterisation of Methylocystis spp. for poly-3-hydroxybutyrate production using waste methane feedstocks.</title>
        <authorList>
            <person name="Rumah B.L."/>
            <person name="Stead C.E."/>
            <person name="Claxton Stevens B.H."/>
            <person name="Minton N.P."/>
            <person name="Grosse-Honebrink A."/>
            <person name="Zhang Y."/>
        </authorList>
    </citation>
    <scope>NUCLEOTIDE SEQUENCE [LARGE SCALE GENOMIC DNA]</scope>
    <source>
        <strain evidence="2 3">BRCS1</strain>
    </source>
</reference>
<name>A0ABX6EJQ2_9HYPH</name>
<gene>
    <name evidence="2" type="ORF">F7D13_09050</name>
</gene>
<evidence type="ECO:0000313" key="2">
    <source>
        <dbReference type="EMBL" id="QGM94161.1"/>
    </source>
</evidence>
<dbReference type="Proteomes" id="UP000424673">
    <property type="component" value="Chromosome"/>
</dbReference>
<keyword evidence="3" id="KW-1185">Reference proteome</keyword>
<organism evidence="2 3">
    <name type="scientific">Methylocystis rosea</name>
    <dbReference type="NCBI Taxonomy" id="173366"/>
    <lineage>
        <taxon>Bacteria</taxon>
        <taxon>Pseudomonadati</taxon>
        <taxon>Pseudomonadota</taxon>
        <taxon>Alphaproteobacteria</taxon>
        <taxon>Hyphomicrobiales</taxon>
        <taxon>Methylocystaceae</taxon>
        <taxon>Methylocystis</taxon>
    </lineage>
</organism>
<dbReference type="EMBL" id="CP044328">
    <property type="protein sequence ID" value="QGM94161.1"/>
    <property type="molecule type" value="Genomic_DNA"/>
</dbReference>
<accession>A0ABX6EJQ2</accession>
<dbReference type="RefSeq" id="WP_154452100.1">
    <property type="nucleotide sequence ID" value="NZ_CP044328.1"/>
</dbReference>
<sequence>MTQDTPDLFGHRPAQGDLFAGESQVARQTPQVDPGVIRRRLQAMLAAVRASHAGSPWPPETTRLNQLIFPQMANWLPESERDQLRFEFQAELKRLNLAA</sequence>